<name>A0A4Z2JC68_9TELE</name>
<protein>
    <submittedName>
        <fullName evidence="2">Uncharacterized protein</fullName>
    </submittedName>
</protein>
<keyword evidence="3" id="KW-1185">Reference proteome</keyword>
<feature type="compositionally biased region" description="Polar residues" evidence="1">
    <location>
        <begin position="23"/>
        <end position="34"/>
    </location>
</feature>
<gene>
    <name evidence="2" type="ORF">EYF80_001760</name>
</gene>
<accession>A0A4Z2JC68</accession>
<feature type="region of interest" description="Disordered" evidence="1">
    <location>
        <begin position="54"/>
        <end position="79"/>
    </location>
</feature>
<evidence type="ECO:0000313" key="3">
    <source>
        <dbReference type="Proteomes" id="UP000314294"/>
    </source>
</evidence>
<comment type="caution">
    <text evidence="2">The sequence shown here is derived from an EMBL/GenBank/DDBJ whole genome shotgun (WGS) entry which is preliminary data.</text>
</comment>
<dbReference type="EMBL" id="SRLO01000008">
    <property type="protein sequence ID" value="TNN87796.1"/>
    <property type="molecule type" value="Genomic_DNA"/>
</dbReference>
<organism evidence="2 3">
    <name type="scientific">Liparis tanakae</name>
    <name type="common">Tanaka's snailfish</name>
    <dbReference type="NCBI Taxonomy" id="230148"/>
    <lineage>
        <taxon>Eukaryota</taxon>
        <taxon>Metazoa</taxon>
        <taxon>Chordata</taxon>
        <taxon>Craniata</taxon>
        <taxon>Vertebrata</taxon>
        <taxon>Euteleostomi</taxon>
        <taxon>Actinopterygii</taxon>
        <taxon>Neopterygii</taxon>
        <taxon>Teleostei</taxon>
        <taxon>Neoteleostei</taxon>
        <taxon>Acanthomorphata</taxon>
        <taxon>Eupercaria</taxon>
        <taxon>Perciformes</taxon>
        <taxon>Cottioidei</taxon>
        <taxon>Cottales</taxon>
        <taxon>Liparidae</taxon>
        <taxon>Liparis</taxon>
    </lineage>
</organism>
<sequence length="79" mass="8701">MDSGTGLDVRMDDGVHTPVSAGRSFTTDTSSFPQQPAVRCGAESCADLDHDVRTPSDWFKRSNATQTSCRERQRPRRAS</sequence>
<dbReference type="AlphaFoldDB" id="A0A4Z2JC68"/>
<dbReference type="Proteomes" id="UP000314294">
    <property type="component" value="Unassembled WGS sequence"/>
</dbReference>
<evidence type="ECO:0000313" key="2">
    <source>
        <dbReference type="EMBL" id="TNN87796.1"/>
    </source>
</evidence>
<feature type="region of interest" description="Disordered" evidence="1">
    <location>
        <begin position="1"/>
        <end position="36"/>
    </location>
</feature>
<reference evidence="2 3" key="1">
    <citation type="submission" date="2019-03" db="EMBL/GenBank/DDBJ databases">
        <title>First draft genome of Liparis tanakae, snailfish: a comprehensive survey of snailfish specific genes.</title>
        <authorList>
            <person name="Kim W."/>
            <person name="Song I."/>
            <person name="Jeong J.-H."/>
            <person name="Kim D."/>
            <person name="Kim S."/>
            <person name="Ryu S."/>
            <person name="Song J.Y."/>
            <person name="Lee S.K."/>
        </authorList>
    </citation>
    <scope>NUCLEOTIDE SEQUENCE [LARGE SCALE GENOMIC DNA]</scope>
    <source>
        <tissue evidence="2">Muscle</tissue>
    </source>
</reference>
<proteinExistence type="predicted"/>
<evidence type="ECO:0000256" key="1">
    <source>
        <dbReference type="SAM" id="MobiDB-lite"/>
    </source>
</evidence>